<comment type="caution">
    <text evidence="2">The sequence shown here is derived from an EMBL/GenBank/DDBJ whole genome shotgun (WGS) entry which is preliminary data.</text>
</comment>
<name>A0A844SKT3_9BRAD</name>
<dbReference type="Pfam" id="PF13936">
    <property type="entry name" value="HTH_38"/>
    <property type="match status" value="1"/>
</dbReference>
<feature type="domain" description="Transposase IS30-like HTH" evidence="1">
    <location>
        <begin position="42"/>
        <end position="81"/>
    </location>
</feature>
<protein>
    <submittedName>
        <fullName evidence="2">Helix-turn-helix domain-containing protein</fullName>
    </submittedName>
</protein>
<organism evidence="2 3">
    <name type="scientific">Bradyrhizobium pachyrhizi</name>
    <dbReference type="NCBI Taxonomy" id="280333"/>
    <lineage>
        <taxon>Bacteria</taxon>
        <taxon>Pseudomonadati</taxon>
        <taxon>Pseudomonadota</taxon>
        <taxon>Alphaproteobacteria</taxon>
        <taxon>Hyphomicrobiales</taxon>
        <taxon>Nitrobacteraceae</taxon>
        <taxon>Bradyrhizobium</taxon>
    </lineage>
</organism>
<reference evidence="2 3" key="1">
    <citation type="submission" date="2019-12" db="EMBL/GenBank/DDBJ databases">
        <title>Draft genome sequences Bradyrhizobium cajani AMBPC1010, Bradyrhizobium pachyrhizi AMBPC1040 and Bradyrhizobium yuanmingense ALSPC3051, three plant growth promoting strains isolated from nodules of Cajanus cajan L. in Dominican Republic.</title>
        <authorList>
            <person name="Flores-Felix J.D."/>
            <person name="Araujo J."/>
            <person name="Diaz-Alcantara C."/>
            <person name="Gonzalez-Andres F."/>
            <person name="Velazquez E."/>
        </authorList>
    </citation>
    <scope>NUCLEOTIDE SEQUENCE [LARGE SCALE GENOMIC DNA]</scope>
    <source>
        <strain evidence="2 3">1040</strain>
    </source>
</reference>
<dbReference type="Proteomes" id="UP000436468">
    <property type="component" value="Unassembled WGS sequence"/>
</dbReference>
<proteinExistence type="predicted"/>
<sequence length="81" mass="8842">MQVMTRCGCHSSLQPRNPVVMGPLSSQTKCNTSLRRCCHGRSYKQLSLDDRCEIACLSANGSSVRQIAAALDRSPSTVSRE</sequence>
<gene>
    <name evidence="2" type="ORF">GPL21_22005</name>
</gene>
<accession>A0A844SKT3</accession>
<dbReference type="AlphaFoldDB" id="A0A844SKT3"/>
<keyword evidence="3" id="KW-1185">Reference proteome</keyword>
<dbReference type="Gene3D" id="1.10.10.60">
    <property type="entry name" value="Homeodomain-like"/>
    <property type="match status" value="1"/>
</dbReference>
<feature type="non-terminal residue" evidence="2">
    <location>
        <position position="81"/>
    </location>
</feature>
<evidence type="ECO:0000259" key="1">
    <source>
        <dbReference type="Pfam" id="PF13936"/>
    </source>
</evidence>
<dbReference type="EMBL" id="WQNF01000016">
    <property type="protein sequence ID" value="MVT67773.1"/>
    <property type="molecule type" value="Genomic_DNA"/>
</dbReference>
<evidence type="ECO:0000313" key="2">
    <source>
        <dbReference type="EMBL" id="MVT67773.1"/>
    </source>
</evidence>
<dbReference type="InterPro" id="IPR025246">
    <property type="entry name" value="IS30-like_HTH"/>
</dbReference>
<evidence type="ECO:0000313" key="3">
    <source>
        <dbReference type="Proteomes" id="UP000436468"/>
    </source>
</evidence>